<evidence type="ECO:0000256" key="1">
    <source>
        <dbReference type="SAM" id="MobiDB-lite"/>
    </source>
</evidence>
<comment type="caution">
    <text evidence="2">The sequence shown here is derived from an EMBL/GenBank/DDBJ whole genome shotgun (WGS) entry which is preliminary data.</text>
</comment>
<reference evidence="2" key="2">
    <citation type="submission" date="2017-10" db="EMBL/GenBank/DDBJ databases">
        <title>Ladona fulva Genome sequencing and assembly.</title>
        <authorList>
            <person name="Murali S."/>
            <person name="Richards S."/>
            <person name="Bandaranaike D."/>
            <person name="Bellair M."/>
            <person name="Blankenburg K."/>
            <person name="Chao H."/>
            <person name="Dinh H."/>
            <person name="Doddapaneni H."/>
            <person name="Dugan-Rocha S."/>
            <person name="Elkadiri S."/>
            <person name="Gnanaolivu R."/>
            <person name="Hernandez B."/>
            <person name="Skinner E."/>
            <person name="Javaid M."/>
            <person name="Lee S."/>
            <person name="Li M."/>
            <person name="Ming W."/>
            <person name="Munidasa M."/>
            <person name="Muniz J."/>
            <person name="Nguyen L."/>
            <person name="Hughes D."/>
            <person name="Osuji N."/>
            <person name="Pu L.-L."/>
            <person name="Puazo M."/>
            <person name="Qu C."/>
            <person name="Quiroz J."/>
            <person name="Raj R."/>
            <person name="Weissenberger G."/>
            <person name="Xin Y."/>
            <person name="Zou X."/>
            <person name="Han Y."/>
            <person name="Worley K."/>
            <person name="Muzny D."/>
            <person name="Gibbs R."/>
        </authorList>
    </citation>
    <scope>NUCLEOTIDE SEQUENCE</scope>
    <source>
        <strain evidence="2">Sampled in the wild</strain>
    </source>
</reference>
<dbReference type="EMBL" id="KZ308168">
    <property type="protein sequence ID" value="KAG8223609.1"/>
    <property type="molecule type" value="Genomic_DNA"/>
</dbReference>
<evidence type="ECO:0000313" key="3">
    <source>
        <dbReference type="Proteomes" id="UP000792457"/>
    </source>
</evidence>
<protein>
    <submittedName>
        <fullName evidence="2">Uncharacterized protein</fullName>
    </submittedName>
</protein>
<feature type="compositionally biased region" description="Basic residues" evidence="1">
    <location>
        <begin position="224"/>
        <end position="240"/>
    </location>
</feature>
<feature type="compositionally biased region" description="Low complexity" evidence="1">
    <location>
        <begin position="177"/>
        <end position="197"/>
    </location>
</feature>
<name>A0A8K0NXP5_LADFU</name>
<feature type="compositionally biased region" description="Polar residues" evidence="1">
    <location>
        <begin position="281"/>
        <end position="294"/>
    </location>
</feature>
<feature type="region of interest" description="Disordered" evidence="1">
    <location>
        <begin position="25"/>
        <end position="60"/>
    </location>
</feature>
<reference evidence="2" key="1">
    <citation type="submission" date="2013-04" db="EMBL/GenBank/DDBJ databases">
        <authorList>
            <person name="Qu J."/>
            <person name="Murali S.C."/>
            <person name="Bandaranaike D."/>
            <person name="Bellair M."/>
            <person name="Blankenburg K."/>
            <person name="Chao H."/>
            <person name="Dinh H."/>
            <person name="Doddapaneni H."/>
            <person name="Downs B."/>
            <person name="Dugan-Rocha S."/>
            <person name="Elkadiri S."/>
            <person name="Gnanaolivu R.D."/>
            <person name="Hernandez B."/>
            <person name="Javaid M."/>
            <person name="Jayaseelan J.C."/>
            <person name="Lee S."/>
            <person name="Li M."/>
            <person name="Ming W."/>
            <person name="Munidasa M."/>
            <person name="Muniz J."/>
            <person name="Nguyen L."/>
            <person name="Ongeri F."/>
            <person name="Osuji N."/>
            <person name="Pu L.-L."/>
            <person name="Puazo M."/>
            <person name="Qu C."/>
            <person name="Quiroz J."/>
            <person name="Raj R."/>
            <person name="Weissenberger G."/>
            <person name="Xin Y."/>
            <person name="Zou X."/>
            <person name="Han Y."/>
            <person name="Richards S."/>
            <person name="Worley K."/>
            <person name="Muzny D."/>
            <person name="Gibbs R."/>
        </authorList>
    </citation>
    <scope>NUCLEOTIDE SEQUENCE</scope>
    <source>
        <strain evidence="2">Sampled in the wild</strain>
    </source>
</reference>
<feature type="region of interest" description="Disordered" evidence="1">
    <location>
        <begin position="176"/>
        <end position="332"/>
    </location>
</feature>
<evidence type="ECO:0000313" key="2">
    <source>
        <dbReference type="EMBL" id="KAG8223609.1"/>
    </source>
</evidence>
<dbReference type="Proteomes" id="UP000792457">
    <property type="component" value="Unassembled WGS sequence"/>
</dbReference>
<feature type="compositionally biased region" description="Polar residues" evidence="1">
    <location>
        <begin position="250"/>
        <end position="273"/>
    </location>
</feature>
<sequence>MVKVYGGNPQLRDWSGRMPRQYIVSQDTSVSSETFRSEYKSTPSPPNPPSSDYSRDGGKKRWLLVEKSKPRTVTSRPTSTADISLPKIQGQEWRRASIISSSVTQNQKVHPKQESRPKNACTGVILPLFDRIAEVVVNPNKMKARKKHSEKELGFLRIGSLNVRVKRTTEAFSNFLGVGSQNSNSGSNYSGSGTSSSEKIHKSWGSADNIQEVDRRAMPPPKNPSKKRRSKMTHQLHHHRSQQELVHLNTVPSRATVSHSALPDSVSSSTPASPTLRRASNPDTKTGECATQPSLAKEVSDGVVLRHAVGGNGGDSDSDTACGFGSNWKATV</sequence>
<feature type="compositionally biased region" description="Polar residues" evidence="1">
    <location>
        <begin position="25"/>
        <end position="34"/>
    </location>
</feature>
<proteinExistence type="predicted"/>
<keyword evidence="3" id="KW-1185">Reference proteome</keyword>
<dbReference type="AlphaFoldDB" id="A0A8K0NXP5"/>
<dbReference type="OrthoDB" id="60433at2759"/>
<gene>
    <name evidence="2" type="ORF">J437_LFUL003477</name>
</gene>
<accession>A0A8K0NXP5</accession>
<organism evidence="2 3">
    <name type="scientific">Ladona fulva</name>
    <name type="common">Scarce chaser dragonfly</name>
    <name type="synonym">Libellula fulva</name>
    <dbReference type="NCBI Taxonomy" id="123851"/>
    <lineage>
        <taxon>Eukaryota</taxon>
        <taxon>Metazoa</taxon>
        <taxon>Ecdysozoa</taxon>
        <taxon>Arthropoda</taxon>
        <taxon>Hexapoda</taxon>
        <taxon>Insecta</taxon>
        <taxon>Pterygota</taxon>
        <taxon>Palaeoptera</taxon>
        <taxon>Odonata</taxon>
        <taxon>Epiprocta</taxon>
        <taxon>Anisoptera</taxon>
        <taxon>Libelluloidea</taxon>
        <taxon>Libellulidae</taxon>
        <taxon>Ladona</taxon>
    </lineage>
</organism>